<dbReference type="Gene3D" id="3.30.429.10">
    <property type="entry name" value="Macrophage Migration Inhibitory Factor"/>
    <property type="match status" value="1"/>
</dbReference>
<keyword evidence="4" id="KW-1185">Reference proteome</keyword>
<accession>A0A2N0D6F1</accession>
<gene>
    <name evidence="1" type="ORF">CWR43_20185</name>
    <name evidence="2" type="ORF">N2599_14640</name>
</gene>
<dbReference type="AlphaFoldDB" id="A0A2N0D6F1"/>
<organism evidence="1 3">
    <name type="scientific">Rhizobium sullae</name>
    <name type="common">Rhizobium hedysari</name>
    <dbReference type="NCBI Taxonomy" id="50338"/>
    <lineage>
        <taxon>Bacteria</taxon>
        <taxon>Pseudomonadati</taxon>
        <taxon>Pseudomonadota</taxon>
        <taxon>Alphaproteobacteria</taxon>
        <taxon>Hyphomicrobiales</taxon>
        <taxon>Rhizobiaceae</taxon>
        <taxon>Rhizobium/Agrobacterium group</taxon>
        <taxon>Rhizobium</taxon>
    </lineage>
</organism>
<evidence type="ECO:0000313" key="1">
    <source>
        <dbReference type="EMBL" id="PKA41680.1"/>
    </source>
</evidence>
<reference evidence="1 3" key="1">
    <citation type="submission" date="2017-11" db="EMBL/GenBank/DDBJ databases">
        <authorList>
            <person name="Han C.G."/>
        </authorList>
    </citation>
    <scope>NUCLEOTIDE SEQUENCE [LARGE SCALE GENOMIC DNA]</scope>
    <source>
        <strain evidence="1 3">HCNT1</strain>
    </source>
</reference>
<evidence type="ECO:0000313" key="4">
    <source>
        <dbReference type="Proteomes" id="UP001060123"/>
    </source>
</evidence>
<dbReference type="Proteomes" id="UP001060123">
    <property type="component" value="Chromosome"/>
</dbReference>
<protein>
    <submittedName>
        <fullName evidence="1">Tautomerase family protein</fullName>
    </submittedName>
</protein>
<dbReference type="RefSeq" id="WP_027508057.1">
    <property type="nucleotide sequence ID" value="NZ_CP104143.1"/>
</dbReference>
<dbReference type="STRING" id="1041146.GCA_000427985_00774"/>
<name>A0A2N0D6F1_RHISU</name>
<dbReference type="PANTHER" id="PTHR38460:SF1">
    <property type="entry name" value="TAUTOMERASE YOLI-RELATED"/>
    <property type="match status" value="1"/>
</dbReference>
<evidence type="ECO:0000313" key="2">
    <source>
        <dbReference type="EMBL" id="UWU13380.1"/>
    </source>
</evidence>
<dbReference type="Pfam" id="PF14552">
    <property type="entry name" value="Tautomerase_2"/>
    <property type="match status" value="1"/>
</dbReference>
<evidence type="ECO:0000313" key="3">
    <source>
        <dbReference type="Proteomes" id="UP000232164"/>
    </source>
</evidence>
<dbReference type="InterPro" id="IPR037479">
    <property type="entry name" value="Tauto_MSAD"/>
</dbReference>
<dbReference type="EMBL" id="CP104143">
    <property type="protein sequence ID" value="UWU13380.1"/>
    <property type="molecule type" value="Genomic_DNA"/>
</dbReference>
<sequence>MPFVRISLLKGKSRDYLHALSDGIHRALVETFNVPPNDRFQVIHQHEPGELIFDRHYLSGPRSDDFTLIAITAGKPRSTETRKAFFKRAVELLGESPGLRAEDVMIVVTTTSEDEWSFGGGKAQMTEPGWERRAFESMETSR</sequence>
<reference evidence="2" key="3">
    <citation type="submission" date="2022-09" db="EMBL/GenBank/DDBJ databases">
        <title>Australian commercial rhizobial inoculants.</title>
        <authorList>
            <person name="Kohlmeier M.G."/>
            <person name="O'Hara G.W."/>
            <person name="Colombi E."/>
            <person name="Ramsay J.P."/>
            <person name="Terpolilli J."/>
        </authorList>
    </citation>
    <scope>NUCLEOTIDE SEQUENCE</scope>
    <source>
        <strain evidence="2">WSM1592</strain>
    </source>
</reference>
<dbReference type="EMBL" id="PIQN01000016">
    <property type="protein sequence ID" value="PKA41680.1"/>
    <property type="molecule type" value="Genomic_DNA"/>
</dbReference>
<dbReference type="SUPFAM" id="SSF55331">
    <property type="entry name" value="Tautomerase/MIF"/>
    <property type="match status" value="1"/>
</dbReference>
<reference evidence="1 3" key="2">
    <citation type="submission" date="2017-12" db="EMBL/GenBank/DDBJ databases">
        <title>Genome sequence of Rhizobium sullae HCNT1 isolated from Sulla coronaria nodules and featuring peculiar denitrification phenotypes.</title>
        <authorList>
            <person name="De Diego-Diaz B."/>
            <person name="Treu L."/>
            <person name="Campanaro S."/>
            <person name="Da Silva Duarte V."/>
            <person name="Basaglia M."/>
            <person name="Favaro L."/>
            <person name="Casella S."/>
            <person name="Squartini A."/>
        </authorList>
    </citation>
    <scope>NUCLEOTIDE SEQUENCE [LARGE SCALE GENOMIC DNA]</scope>
    <source>
        <strain evidence="1 3">HCNT1</strain>
    </source>
</reference>
<proteinExistence type="predicted"/>
<dbReference type="PANTHER" id="PTHR38460">
    <property type="entry name" value="TAUTOMERASE YOLI-RELATED"/>
    <property type="match status" value="1"/>
</dbReference>
<dbReference type="InterPro" id="IPR014347">
    <property type="entry name" value="Tautomerase/MIF_sf"/>
</dbReference>
<dbReference type="Proteomes" id="UP000232164">
    <property type="component" value="Unassembled WGS sequence"/>
</dbReference>